<evidence type="ECO:0000313" key="1">
    <source>
        <dbReference type="EMBL" id="MBW0567086.1"/>
    </source>
</evidence>
<dbReference type="EMBL" id="AVOT02080186">
    <property type="protein sequence ID" value="MBW0567086.1"/>
    <property type="molecule type" value="Genomic_DNA"/>
</dbReference>
<gene>
    <name evidence="1" type="ORF">O181_106801</name>
</gene>
<dbReference type="Proteomes" id="UP000765509">
    <property type="component" value="Unassembled WGS sequence"/>
</dbReference>
<comment type="caution">
    <text evidence="1">The sequence shown here is derived from an EMBL/GenBank/DDBJ whole genome shotgun (WGS) entry which is preliminary data.</text>
</comment>
<accession>A0A9Q3JS42</accession>
<proteinExistence type="predicted"/>
<evidence type="ECO:0000313" key="2">
    <source>
        <dbReference type="Proteomes" id="UP000765509"/>
    </source>
</evidence>
<reference evidence="1" key="1">
    <citation type="submission" date="2021-03" db="EMBL/GenBank/DDBJ databases">
        <title>Draft genome sequence of rust myrtle Austropuccinia psidii MF-1, a brazilian biotype.</title>
        <authorList>
            <person name="Quecine M.C."/>
            <person name="Pachon D.M.R."/>
            <person name="Bonatelli M.L."/>
            <person name="Correr F.H."/>
            <person name="Franceschini L.M."/>
            <person name="Leite T.F."/>
            <person name="Margarido G.R.A."/>
            <person name="Almeida C.A."/>
            <person name="Ferrarezi J.A."/>
            <person name="Labate C.A."/>
        </authorList>
    </citation>
    <scope>NUCLEOTIDE SEQUENCE</scope>
    <source>
        <strain evidence="1">MF-1</strain>
    </source>
</reference>
<organism evidence="1 2">
    <name type="scientific">Austropuccinia psidii MF-1</name>
    <dbReference type="NCBI Taxonomy" id="1389203"/>
    <lineage>
        <taxon>Eukaryota</taxon>
        <taxon>Fungi</taxon>
        <taxon>Dikarya</taxon>
        <taxon>Basidiomycota</taxon>
        <taxon>Pucciniomycotina</taxon>
        <taxon>Pucciniomycetes</taxon>
        <taxon>Pucciniales</taxon>
        <taxon>Sphaerophragmiaceae</taxon>
        <taxon>Austropuccinia</taxon>
    </lineage>
</organism>
<keyword evidence="2" id="KW-1185">Reference proteome</keyword>
<dbReference type="AlphaFoldDB" id="A0A9Q3JS42"/>
<sequence length="95" mass="11184">MLARSSFILGMRRAVRAQHRQADGRKRREDHKRVLQAQAGNFSQQLRGRSTVQVCRLDALECLRWHRVFEILFQDSLSESQGHLVKRQEQVQTEL</sequence>
<protein>
    <submittedName>
        <fullName evidence="1">Uncharacterized protein</fullName>
    </submittedName>
</protein>
<name>A0A9Q3JS42_9BASI</name>